<dbReference type="GeneID" id="27664118"/>
<evidence type="ECO:0000313" key="3">
    <source>
        <dbReference type="Proteomes" id="UP000033710"/>
    </source>
</evidence>
<feature type="compositionally biased region" description="Polar residues" evidence="1">
    <location>
        <begin position="232"/>
        <end position="243"/>
    </location>
</feature>
<reference evidence="2 3" key="2">
    <citation type="journal article" date="2015" name="Eukaryot. Cell">
        <title>Asexual propagation of a virulent clone complex in a human and feline outbreak of sporotrichosis.</title>
        <authorList>
            <person name="Teixeira Mde M."/>
            <person name="Rodrigues A.M."/>
            <person name="Tsui C.K."/>
            <person name="de Almeida L.G."/>
            <person name="Van Diepeningen A.D."/>
            <person name="van den Ende B.G."/>
            <person name="Fernandes G.F."/>
            <person name="Kano R."/>
            <person name="Hamelin R.C."/>
            <person name="Lopes-Bezerra L.M."/>
            <person name="Vasconcelos A.T."/>
            <person name="de Hoog S."/>
            <person name="de Camargo Z.P."/>
            <person name="Felipe M.S."/>
        </authorList>
    </citation>
    <scope>NUCLEOTIDE SEQUENCE [LARGE SCALE GENOMIC DNA]</scope>
    <source>
        <strain evidence="2 3">1099-18</strain>
    </source>
</reference>
<evidence type="ECO:0000256" key="1">
    <source>
        <dbReference type="SAM" id="MobiDB-lite"/>
    </source>
</evidence>
<feature type="region of interest" description="Disordered" evidence="1">
    <location>
        <begin position="82"/>
        <end position="108"/>
    </location>
</feature>
<protein>
    <submittedName>
        <fullName evidence="2">Uncharacterized protein</fullName>
    </submittedName>
</protein>
<dbReference type="Proteomes" id="UP000033710">
    <property type="component" value="Unassembled WGS sequence"/>
</dbReference>
<dbReference type="KEGG" id="ssck:SPSK_01943"/>
<name>A0A0F2MCE5_SPOSC</name>
<accession>A0A0F2MCE5</accession>
<feature type="region of interest" description="Disordered" evidence="1">
    <location>
        <begin position="154"/>
        <end position="243"/>
    </location>
</feature>
<organism evidence="2 3">
    <name type="scientific">Sporothrix schenckii 1099-18</name>
    <dbReference type="NCBI Taxonomy" id="1397361"/>
    <lineage>
        <taxon>Eukaryota</taxon>
        <taxon>Fungi</taxon>
        <taxon>Dikarya</taxon>
        <taxon>Ascomycota</taxon>
        <taxon>Pezizomycotina</taxon>
        <taxon>Sordariomycetes</taxon>
        <taxon>Sordariomycetidae</taxon>
        <taxon>Ophiostomatales</taxon>
        <taxon>Ophiostomataceae</taxon>
        <taxon>Sporothrix</taxon>
    </lineage>
</organism>
<proteinExistence type="predicted"/>
<reference evidence="2 3" key="1">
    <citation type="journal article" date="2014" name="BMC Genomics">
        <title>Comparative genomics of the major fungal agents of human and animal Sporotrichosis: Sporothrix schenckii and Sporothrix brasiliensis.</title>
        <authorList>
            <person name="Teixeira M.M."/>
            <person name="de Almeida L.G."/>
            <person name="Kubitschek-Barreira P."/>
            <person name="Alves F.L."/>
            <person name="Kioshima E.S."/>
            <person name="Abadio A.K."/>
            <person name="Fernandes L."/>
            <person name="Derengowski L.S."/>
            <person name="Ferreira K.S."/>
            <person name="Souza R.C."/>
            <person name="Ruiz J.C."/>
            <person name="de Andrade N.C."/>
            <person name="Paes H.C."/>
            <person name="Nicola A.M."/>
            <person name="Albuquerque P."/>
            <person name="Gerber A.L."/>
            <person name="Martins V.P."/>
            <person name="Peconick L.D."/>
            <person name="Neto A.V."/>
            <person name="Chaucanez C.B."/>
            <person name="Silva P.A."/>
            <person name="Cunha O.L."/>
            <person name="de Oliveira F.F."/>
            <person name="dos Santos T.C."/>
            <person name="Barros A.L."/>
            <person name="Soares M.A."/>
            <person name="de Oliveira L.M."/>
            <person name="Marini M.M."/>
            <person name="Villalobos-Duno H."/>
            <person name="Cunha M.M."/>
            <person name="de Hoog S."/>
            <person name="da Silveira J.F."/>
            <person name="Henrissat B."/>
            <person name="Nino-Vega G.A."/>
            <person name="Cisalpino P.S."/>
            <person name="Mora-Montes H.M."/>
            <person name="Almeida S.R."/>
            <person name="Stajich J.E."/>
            <person name="Lopes-Bezerra L.M."/>
            <person name="Vasconcelos A.T."/>
            <person name="Felipe M.S."/>
        </authorList>
    </citation>
    <scope>NUCLEOTIDE SEQUENCE [LARGE SCALE GENOMIC DNA]</scope>
    <source>
        <strain evidence="2 3">1099-18</strain>
    </source>
</reference>
<dbReference type="VEuPathDB" id="FungiDB:SPSK_01943"/>
<dbReference type="AlphaFoldDB" id="A0A0F2MCE5"/>
<evidence type="ECO:0000313" key="2">
    <source>
        <dbReference type="EMBL" id="KJR87378.1"/>
    </source>
</evidence>
<feature type="compositionally biased region" description="Low complexity" evidence="1">
    <location>
        <begin position="219"/>
        <end position="231"/>
    </location>
</feature>
<dbReference type="RefSeq" id="XP_016590054.1">
    <property type="nucleotide sequence ID" value="XM_016728841.1"/>
</dbReference>
<dbReference type="EMBL" id="AXCR01000005">
    <property type="protein sequence ID" value="KJR87378.1"/>
    <property type="molecule type" value="Genomic_DNA"/>
</dbReference>
<gene>
    <name evidence="2" type="ORF">SPSK_01943</name>
</gene>
<feature type="compositionally biased region" description="Polar residues" evidence="1">
    <location>
        <begin position="82"/>
        <end position="103"/>
    </location>
</feature>
<sequence>MAAGPSSSDCSHTPATFPSIETASNLAGCRTSWRHKDSSENTPSSVDNDDAAYIVPAIPASSLLRGSIPVLAEEGSYAHINNSAGPPPISVTQRSTSPASTASGVADPSGLREVMPWVQDDGIHTAGVECEDTDHSASIISPPLRVLVYRRQQKLKEQEKQGPTRQTASGPILAPLQPQYTPPRRRPTPPGVPSFESANRTLESRLALRRYDTGQPMHNTSNTSTVRTSSNGLSNGPFSNLSL</sequence>
<comment type="caution">
    <text evidence="2">The sequence shown here is derived from an EMBL/GenBank/DDBJ whole genome shotgun (WGS) entry which is preliminary data.</text>
</comment>